<evidence type="ECO:0000313" key="4">
    <source>
        <dbReference type="EMBL" id="WPB04259.1"/>
    </source>
</evidence>
<sequence length="333" mass="35462">MTSTIPPSSSKTTAALTTVFTPPLSCLQRTYTLSGKTGSFTDLTDKGSDGSTLTIHRGYSTECFPPEATLSDGWVQFSPGICPSAYSIASMWSDGIGFTETFATCCPWYMHASTAYYDCGSYPESTRVVLSGVGADGSSVTTTAGYAFDTPIFIAWQSSDLSRLERHPTETGSWNIATDIQAPMMTSGNGSVIPSSTLQPVAAEEKSSGMSAGAKAGVGVGVSLGVLLVIAIVGFALWRRRRAKKSQLGTHGDPQEHTEMSAGGREVFHQIDSTGEIYETSAEEKKPKVWAEVEGDTRKVSELDAQAGLHSHDRMPGGHTAELEGDGPMQRRY</sequence>
<accession>A0A2G5IDI5</accession>
<dbReference type="OrthoDB" id="4770059at2759"/>
<proteinExistence type="predicted"/>
<feature type="compositionally biased region" description="Basic and acidic residues" evidence="1">
    <location>
        <begin position="282"/>
        <end position="302"/>
    </location>
</feature>
<keyword evidence="6" id="KW-1185">Reference proteome</keyword>
<reference evidence="3 5" key="1">
    <citation type="submission" date="2015-10" db="EMBL/GenBank/DDBJ databases">
        <title>The cercosporin biosynthetic gene cluster was horizontally transferred to several fungal lineages and shown to be expanded in Cercospora beticola based on microsynteny with recipient genomes.</title>
        <authorList>
            <person name="De Jonge R."/>
            <person name="Ebert M.K."/>
            <person name="Suttle J.C."/>
            <person name="Jurick Ii W.M."/>
            <person name="Secor G.A."/>
            <person name="Thomma B.P."/>
            <person name="Van De Peer Y."/>
            <person name="Bolton M.D."/>
        </authorList>
    </citation>
    <scope>NUCLEOTIDE SEQUENCE [LARGE SCALE GENOMIC DNA]</scope>
    <source>
        <strain evidence="3 5">09-40</strain>
    </source>
</reference>
<dbReference type="Proteomes" id="UP000230605">
    <property type="component" value="Chromosome 10"/>
</dbReference>
<dbReference type="Proteomes" id="UP001302367">
    <property type="component" value="Chromosome 5"/>
</dbReference>
<dbReference type="EMBL" id="LKMD01000099">
    <property type="protein sequence ID" value="PIB02861.1"/>
    <property type="molecule type" value="Genomic_DNA"/>
</dbReference>
<keyword evidence="2" id="KW-1133">Transmembrane helix</keyword>
<evidence type="ECO:0000256" key="2">
    <source>
        <dbReference type="SAM" id="Phobius"/>
    </source>
</evidence>
<reference evidence="4 6" key="2">
    <citation type="submission" date="2023-09" db="EMBL/GenBank/DDBJ databases">
        <title>Complete-Gapless Cercospora beticola genome.</title>
        <authorList>
            <person name="Wyatt N.A."/>
            <person name="Spanner R.E."/>
            <person name="Bolton M.D."/>
        </authorList>
    </citation>
    <scope>NUCLEOTIDE SEQUENCE [LARGE SCALE GENOMIC DNA]</scope>
    <source>
        <strain evidence="4">Cb09-40</strain>
    </source>
</reference>
<gene>
    <name evidence="3" type="ORF">CB0940_11899</name>
    <name evidence="4" type="ORF">RHO25_008904</name>
</gene>
<dbReference type="AlphaFoldDB" id="A0A2G5IDI5"/>
<feature type="transmembrane region" description="Helical" evidence="2">
    <location>
        <begin position="216"/>
        <end position="238"/>
    </location>
</feature>
<keyword evidence="2" id="KW-0472">Membrane</keyword>
<organism evidence="3 5">
    <name type="scientific">Cercospora beticola</name>
    <name type="common">Sugarbeet leaf spot fungus</name>
    <dbReference type="NCBI Taxonomy" id="122368"/>
    <lineage>
        <taxon>Eukaryota</taxon>
        <taxon>Fungi</taxon>
        <taxon>Dikarya</taxon>
        <taxon>Ascomycota</taxon>
        <taxon>Pezizomycotina</taxon>
        <taxon>Dothideomycetes</taxon>
        <taxon>Dothideomycetidae</taxon>
        <taxon>Mycosphaerellales</taxon>
        <taxon>Mycosphaerellaceae</taxon>
        <taxon>Cercospora</taxon>
    </lineage>
</organism>
<feature type="region of interest" description="Disordered" evidence="1">
    <location>
        <begin position="245"/>
        <end position="265"/>
    </location>
</feature>
<evidence type="ECO:0000256" key="1">
    <source>
        <dbReference type="SAM" id="MobiDB-lite"/>
    </source>
</evidence>
<dbReference type="EMBL" id="CP134188">
    <property type="protein sequence ID" value="WPB04259.1"/>
    <property type="molecule type" value="Genomic_DNA"/>
</dbReference>
<name>A0A2G5IDI5_CERBT</name>
<evidence type="ECO:0000313" key="6">
    <source>
        <dbReference type="Proteomes" id="UP001302367"/>
    </source>
</evidence>
<evidence type="ECO:0000313" key="3">
    <source>
        <dbReference type="EMBL" id="PIB02861.1"/>
    </source>
</evidence>
<feature type="region of interest" description="Disordered" evidence="1">
    <location>
        <begin position="277"/>
        <end position="333"/>
    </location>
</feature>
<evidence type="ECO:0000313" key="5">
    <source>
        <dbReference type="Proteomes" id="UP000230605"/>
    </source>
</evidence>
<protein>
    <submittedName>
        <fullName evidence="3">Uncharacterized protein</fullName>
    </submittedName>
</protein>
<keyword evidence="2" id="KW-0812">Transmembrane</keyword>